<keyword evidence="3" id="KW-1185">Reference proteome</keyword>
<name>A0A2T4GVL6_FUSCU</name>
<evidence type="ECO:0000313" key="2">
    <source>
        <dbReference type="EMBL" id="PTD07593.1"/>
    </source>
</evidence>
<feature type="domain" description="2EXR" evidence="1">
    <location>
        <begin position="4"/>
        <end position="95"/>
    </location>
</feature>
<gene>
    <name evidence="2" type="ORF">FCULG_00005689</name>
</gene>
<organism evidence="2 3">
    <name type="scientific">Fusarium culmorum</name>
    <dbReference type="NCBI Taxonomy" id="5516"/>
    <lineage>
        <taxon>Eukaryota</taxon>
        <taxon>Fungi</taxon>
        <taxon>Dikarya</taxon>
        <taxon>Ascomycota</taxon>
        <taxon>Pezizomycotina</taxon>
        <taxon>Sordariomycetes</taxon>
        <taxon>Hypocreomycetidae</taxon>
        <taxon>Hypocreales</taxon>
        <taxon>Nectriaceae</taxon>
        <taxon>Fusarium</taxon>
    </lineage>
</organism>
<dbReference type="AlphaFoldDB" id="A0A2T4GVL6"/>
<evidence type="ECO:0000259" key="1">
    <source>
        <dbReference type="Pfam" id="PF20150"/>
    </source>
</evidence>
<comment type="caution">
    <text evidence="2">The sequence shown here is derived from an EMBL/GenBank/DDBJ whole genome shotgun (WGS) entry which is preliminary data.</text>
</comment>
<sequence length="325" mass="37488">MTTFNRFPDLPPELRIKIWKLVIREDKPGVHIFNHDGPRPMMSMGWRSWTFTEPLPRLYFNSIKEDVPRKNVSTYLIDGGMWTACKESQSIMEDHFRQSEWLETSSITEEEREDRLKALSDDKLEMPSTGNFVGSPLHFLTVRPHQDLFVLQVDCLDKVKWGDISFDHALGSGSLGYRGISNVAIEFNPEWWDSENEHWDYGVMSTLTDAAHNTDLSMIWIIDHGLKRRKDATAFKEAMSNGGYSVNAFFASDRALLEVDSRHLESWTDSRTGLPPDGPWRTNNTSLSFAENLNEDIHADRWPDYDNPRRNEYPCSVGILGWDAL</sequence>
<proteinExistence type="predicted"/>
<evidence type="ECO:0000313" key="3">
    <source>
        <dbReference type="Proteomes" id="UP000241587"/>
    </source>
</evidence>
<dbReference type="InterPro" id="IPR045518">
    <property type="entry name" value="2EXR"/>
</dbReference>
<dbReference type="Pfam" id="PF20150">
    <property type="entry name" value="2EXR"/>
    <property type="match status" value="1"/>
</dbReference>
<protein>
    <recommendedName>
        <fullName evidence="1">2EXR domain-containing protein</fullName>
    </recommendedName>
</protein>
<dbReference type="Proteomes" id="UP000241587">
    <property type="component" value="Unassembled WGS sequence"/>
</dbReference>
<reference evidence="2 3" key="1">
    <citation type="submission" date="2018-02" db="EMBL/GenBank/DDBJ databases">
        <title>Fusarium culmorum secondary metabolites in fungal-bacterial-plant interactions.</title>
        <authorList>
            <person name="Schmidt R."/>
        </authorList>
    </citation>
    <scope>NUCLEOTIDE SEQUENCE [LARGE SCALE GENOMIC DNA]</scope>
    <source>
        <strain evidence="2 3">PV</strain>
    </source>
</reference>
<dbReference type="OrthoDB" id="3596450at2759"/>
<dbReference type="EMBL" id="PVEM01000006">
    <property type="protein sequence ID" value="PTD07593.1"/>
    <property type="molecule type" value="Genomic_DNA"/>
</dbReference>
<accession>A0A2T4GVL6</accession>
<dbReference type="OMA" id="TACKESQ"/>